<organism evidence="2 3">
    <name type="scientific">Trypanosoma brucei gambiense (strain MHOM/CI/86/DAL972)</name>
    <dbReference type="NCBI Taxonomy" id="679716"/>
    <lineage>
        <taxon>Eukaryota</taxon>
        <taxon>Discoba</taxon>
        <taxon>Euglenozoa</taxon>
        <taxon>Kinetoplastea</taxon>
        <taxon>Metakinetoplastina</taxon>
        <taxon>Trypanosomatida</taxon>
        <taxon>Trypanosomatidae</taxon>
        <taxon>Trypanosoma</taxon>
    </lineage>
</organism>
<dbReference type="EMBL" id="FN554971">
    <property type="protein sequence ID" value="CBH13298.1"/>
    <property type="molecule type" value="Genomic_DNA"/>
</dbReference>
<evidence type="ECO:0000256" key="1">
    <source>
        <dbReference type="SAM" id="MobiDB-lite"/>
    </source>
</evidence>
<dbReference type="RefSeq" id="XP_011775575.1">
    <property type="nucleotide sequence ID" value="XM_011777273.1"/>
</dbReference>
<gene>
    <name evidence="2" type="ORF">TbgDal_VIII2460</name>
</gene>
<evidence type="ECO:0000313" key="2">
    <source>
        <dbReference type="EMBL" id="CBH13298.1"/>
    </source>
</evidence>
<sequence>MDQVIKQSCLPRFGGADKMSFSQPALQRPAQPPSTQRQGDRCPILGEANQASRQNPPSKMHPKVIPVAVTAIRRFEKIRELHSYISLIKMPKKGGRRCQFPGWRGSSIDIPTTPTPSVLWCIPDFSSRPVGLEAG</sequence>
<dbReference type="AlphaFoldDB" id="C9ZV60"/>
<reference evidence="3" key="1">
    <citation type="journal article" date="2010" name="PLoS Negl. Trop. Dis.">
        <title>The genome sequence of Trypanosoma brucei gambiense, causative agent of chronic human african trypanosomiasis.</title>
        <authorList>
            <person name="Jackson A.P."/>
            <person name="Sanders M."/>
            <person name="Berry A."/>
            <person name="McQuillan J."/>
            <person name="Aslett M.A."/>
            <person name="Quail M.A."/>
            <person name="Chukualim B."/>
            <person name="Capewell P."/>
            <person name="MacLeod A."/>
            <person name="Melville S.E."/>
            <person name="Gibson W."/>
            <person name="Barry J.D."/>
            <person name="Berriman M."/>
            <person name="Hertz-Fowler C."/>
        </authorList>
    </citation>
    <scope>NUCLEOTIDE SEQUENCE [LARGE SCALE GENOMIC DNA]</scope>
    <source>
        <strain evidence="3">MHOM/CI/86/DAL972</strain>
    </source>
</reference>
<feature type="region of interest" description="Disordered" evidence="1">
    <location>
        <begin position="13"/>
        <end position="62"/>
    </location>
</feature>
<protein>
    <submittedName>
        <fullName evidence="2">T. brucei spp.-specific protein</fullName>
    </submittedName>
</protein>
<dbReference type="GeneID" id="23863420"/>
<evidence type="ECO:0000313" key="3">
    <source>
        <dbReference type="Proteomes" id="UP000002316"/>
    </source>
</evidence>
<dbReference type="Proteomes" id="UP000002316">
    <property type="component" value="Chromosome 8"/>
</dbReference>
<accession>C9ZV60</accession>
<dbReference type="VEuPathDB" id="TriTrypDB:Tbg972.8.2460"/>
<proteinExistence type="predicted"/>
<dbReference type="KEGG" id="tbg:TbgDal_VIII2460"/>
<name>C9ZV60_TRYB9</name>